<name>A0A3M9X4G9_9HYPH</name>
<accession>A0A3M9X4G9</accession>
<evidence type="ECO:0008006" key="3">
    <source>
        <dbReference type="Google" id="ProtNLM"/>
    </source>
</evidence>
<organism evidence="1 2">
    <name type="scientific">Mesorhizobium japonicum</name>
    <dbReference type="NCBI Taxonomy" id="2066070"/>
    <lineage>
        <taxon>Bacteria</taxon>
        <taxon>Pseudomonadati</taxon>
        <taxon>Pseudomonadota</taxon>
        <taxon>Alphaproteobacteria</taxon>
        <taxon>Hyphomicrobiales</taxon>
        <taxon>Phyllobacteriaceae</taxon>
        <taxon>Mesorhizobium</taxon>
    </lineage>
</organism>
<reference evidence="1 2" key="1">
    <citation type="journal article" date="2018" name="Mol. Plant Microbe Interact.">
        <title>Taxonomically Different Co-Microsymbionts of a Relict Legume, Oxytropis popoviana, Have Complementary Sets of Symbiotic Genes and Together Increase the Efficiency of Plant Nodulation.</title>
        <authorList>
            <person name="Safronova V."/>
            <person name="Belimov A."/>
            <person name="Sazanova A."/>
            <person name="Chirak E."/>
            <person name="Verkhozina A."/>
            <person name="Kuznetsova I."/>
            <person name="Andronov E."/>
            <person name="Puhalsky J."/>
            <person name="Tikhonovich I."/>
        </authorList>
    </citation>
    <scope>NUCLEOTIDE SEQUENCE [LARGE SCALE GENOMIC DNA]</scope>
    <source>
        <strain evidence="1 2">Opo-235</strain>
    </source>
</reference>
<sequence length="70" mass="7644">MSPCGINFLHEWIAENVPGAATADVDKMTHRLFADAKSIGIKRGEIDEEVDGLYRTILDAIVHYDAGVAD</sequence>
<gene>
    <name evidence="1" type="ORF">DNR46_28965</name>
</gene>
<dbReference type="EMBL" id="QKOD01000011">
    <property type="protein sequence ID" value="RNJ42420.1"/>
    <property type="molecule type" value="Genomic_DNA"/>
</dbReference>
<dbReference type="AlphaFoldDB" id="A0A3M9X4G9"/>
<dbReference type="RefSeq" id="WP_123169772.1">
    <property type="nucleotide sequence ID" value="NZ_QKOD01000011.1"/>
</dbReference>
<proteinExistence type="predicted"/>
<evidence type="ECO:0000313" key="2">
    <source>
        <dbReference type="Proteomes" id="UP000275436"/>
    </source>
</evidence>
<evidence type="ECO:0000313" key="1">
    <source>
        <dbReference type="EMBL" id="RNJ42420.1"/>
    </source>
</evidence>
<protein>
    <recommendedName>
        <fullName evidence="3">DUF768 domain-containing protein</fullName>
    </recommendedName>
</protein>
<dbReference type="Proteomes" id="UP000275436">
    <property type="component" value="Unassembled WGS sequence"/>
</dbReference>
<comment type="caution">
    <text evidence="1">The sequence shown here is derived from an EMBL/GenBank/DDBJ whole genome shotgun (WGS) entry which is preliminary data.</text>
</comment>